<dbReference type="AlphaFoldDB" id="A0A9D4JWL9"/>
<comment type="caution">
    <text evidence="2">The sequence shown here is derived from an EMBL/GenBank/DDBJ whole genome shotgun (WGS) entry which is preliminary data.</text>
</comment>
<gene>
    <name evidence="2" type="ORF">DPMN_124900</name>
</gene>
<organism evidence="2 3">
    <name type="scientific">Dreissena polymorpha</name>
    <name type="common">Zebra mussel</name>
    <name type="synonym">Mytilus polymorpha</name>
    <dbReference type="NCBI Taxonomy" id="45954"/>
    <lineage>
        <taxon>Eukaryota</taxon>
        <taxon>Metazoa</taxon>
        <taxon>Spiralia</taxon>
        <taxon>Lophotrochozoa</taxon>
        <taxon>Mollusca</taxon>
        <taxon>Bivalvia</taxon>
        <taxon>Autobranchia</taxon>
        <taxon>Heteroconchia</taxon>
        <taxon>Euheterodonta</taxon>
        <taxon>Imparidentia</taxon>
        <taxon>Neoheterodontei</taxon>
        <taxon>Myida</taxon>
        <taxon>Dreissenoidea</taxon>
        <taxon>Dreissenidae</taxon>
        <taxon>Dreissena</taxon>
    </lineage>
</organism>
<protein>
    <submittedName>
        <fullName evidence="2">Uncharacterized protein</fullName>
    </submittedName>
</protein>
<evidence type="ECO:0000256" key="1">
    <source>
        <dbReference type="SAM" id="SignalP"/>
    </source>
</evidence>
<proteinExistence type="predicted"/>
<keyword evidence="3" id="KW-1185">Reference proteome</keyword>
<reference evidence="2" key="1">
    <citation type="journal article" date="2019" name="bioRxiv">
        <title>The Genome of the Zebra Mussel, Dreissena polymorpha: A Resource for Invasive Species Research.</title>
        <authorList>
            <person name="McCartney M.A."/>
            <person name="Auch B."/>
            <person name="Kono T."/>
            <person name="Mallez S."/>
            <person name="Zhang Y."/>
            <person name="Obille A."/>
            <person name="Becker A."/>
            <person name="Abrahante J.E."/>
            <person name="Garbe J."/>
            <person name="Badalamenti J.P."/>
            <person name="Herman A."/>
            <person name="Mangelson H."/>
            <person name="Liachko I."/>
            <person name="Sullivan S."/>
            <person name="Sone E.D."/>
            <person name="Koren S."/>
            <person name="Silverstein K.A.T."/>
            <person name="Beckman K.B."/>
            <person name="Gohl D.M."/>
        </authorList>
    </citation>
    <scope>NUCLEOTIDE SEQUENCE</scope>
    <source>
        <strain evidence="2">Duluth1</strain>
        <tissue evidence="2">Whole animal</tissue>
    </source>
</reference>
<keyword evidence="1" id="KW-0732">Signal</keyword>
<name>A0A9D4JWL9_DREPO</name>
<evidence type="ECO:0000313" key="2">
    <source>
        <dbReference type="EMBL" id="KAH3823102.1"/>
    </source>
</evidence>
<feature type="signal peptide" evidence="1">
    <location>
        <begin position="1"/>
        <end position="21"/>
    </location>
</feature>
<accession>A0A9D4JWL9</accession>
<reference evidence="2" key="2">
    <citation type="submission" date="2020-11" db="EMBL/GenBank/DDBJ databases">
        <authorList>
            <person name="McCartney M.A."/>
            <person name="Auch B."/>
            <person name="Kono T."/>
            <person name="Mallez S."/>
            <person name="Becker A."/>
            <person name="Gohl D.M."/>
            <person name="Silverstein K.A.T."/>
            <person name="Koren S."/>
            <person name="Bechman K.B."/>
            <person name="Herman A."/>
            <person name="Abrahante J.E."/>
            <person name="Garbe J."/>
        </authorList>
    </citation>
    <scope>NUCLEOTIDE SEQUENCE</scope>
    <source>
        <strain evidence="2">Duluth1</strain>
        <tissue evidence="2">Whole animal</tissue>
    </source>
</reference>
<dbReference type="Proteomes" id="UP000828390">
    <property type="component" value="Unassembled WGS sequence"/>
</dbReference>
<dbReference type="EMBL" id="JAIWYP010000005">
    <property type="protein sequence ID" value="KAH3823102.1"/>
    <property type="molecule type" value="Genomic_DNA"/>
</dbReference>
<sequence>MFRLLVPASLLVIVVLQTAECVDDHLDRLFEGCQRICSAIPTCLTQVLQFGTPV</sequence>
<feature type="chain" id="PRO_5038432976" evidence="1">
    <location>
        <begin position="22"/>
        <end position="54"/>
    </location>
</feature>
<evidence type="ECO:0000313" key="3">
    <source>
        <dbReference type="Proteomes" id="UP000828390"/>
    </source>
</evidence>